<dbReference type="AlphaFoldDB" id="A0A9D2N4J2"/>
<keyword evidence="2" id="KW-1133">Transmembrane helix</keyword>
<protein>
    <recommendedName>
        <fullName evidence="5">ABC transporter permease</fullName>
    </recommendedName>
</protein>
<proteinExistence type="predicted"/>
<reference evidence="3" key="1">
    <citation type="journal article" date="2021" name="PeerJ">
        <title>Extensive microbial diversity within the chicken gut microbiome revealed by metagenomics and culture.</title>
        <authorList>
            <person name="Gilroy R."/>
            <person name="Ravi A."/>
            <person name="Getino M."/>
            <person name="Pursley I."/>
            <person name="Horton D.L."/>
            <person name="Alikhan N.F."/>
            <person name="Baker D."/>
            <person name="Gharbi K."/>
            <person name="Hall N."/>
            <person name="Watson M."/>
            <person name="Adriaenssens E.M."/>
            <person name="Foster-Nyarko E."/>
            <person name="Jarju S."/>
            <person name="Secka A."/>
            <person name="Antonio M."/>
            <person name="Oren A."/>
            <person name="Chaudhuri R.R."/>
            <person name="La Ragione R."/>
            <person name="Hildebrand F."/>
            <person name="Pallen M.J."/>
        </authorList>
    </citation>
    <scope>NUCLEOTIDE SEQUENCE</scope>
    <source>
        <strain evidence="3">ChiSxjej6B18-287</strain>
    </source>
</reference>
<dbReference type="Proteomes" id="UP000823893">
    <property type="component" value="Unassembled WGS sequence"/>
</dbReference>
<keyword evidence="1" id="KW-0175">Coiled coil</keyword>
<evidence type="ECO:0008006" key="5">
    <source>
        <dbReference type="Google" id="ProtNLM"/>
    </source>
</evidence>
<feature type="transmembrane region" description="Helical" evidence="2">
    <location>
        <begin position="153"/>
        <end position="175"/>
    </location>
</feature>
<organism evidence="3 4">
    <name type="scientific">Candidatus Blautia merdigallinarum</name>
    <dbReference type="NCBI Taxonomy" id="2838495"/>
    <lineage>
        <taxon>Bacteria</taxon>
        <taxon>Bacillati</taxon>
        <taxon>Bacillota</taxon>
        <taxon>Clostridia</taxon>
        <taxon>Lachnospirales</taxon>
        <taxon>Lachnospiraceae</taxon>
        <taxon>Blautia</taxon>
    </lineage>
</organism>
<gene>
    <name evidence="3" type="ORF">H9935_03420</name>
</gene>
<feature type="coiled-coil region" evidence="1">
    <location>
        <begin position="248"/>
        <end position="275"/>
    </location>
</feature>
<accession>A0A9D2N4J2</accession>
<reference evidence="3" key="2">
    <citation type="submission" date="2021-04" db="EMBL/GenBank/DDBJ databases">
        <authorList>
            <person name="Gilroy R."/>
        </authorList>
    </citation>
    <scope>NUCLEOTIDE SEQUENCE</scope>
    <source>
        <strain evidence="3">ChiSxjej6B18-287</strain>
    </source>
</reference>
<feature type="transmembrane region" description="Helical" evidence="2">
    <location>
        <begin position="6"/>
        <end position="27"/>
    </location>
</feature>
<name>A0A9D2N4J2_9FIRM</name>
<evidence type="ECO:0000313" key="3">
    <source>
        <dbReference type="EMBL" id="HJC09848.1"/>
    </source>
</evidence>
<evidence type="ECO:0000313" key="4">
    <source>
        <dbReference type="Proteomes" id="UP000823893"/>
    </source>
</evidence>
<comment type="caution">
    <text evidence="3">The sequence shown here is derived from an EMBL/GenBank/DDBJ whole genome shotgun (WGS) entry which is preliminary data.</text>
</comment>
<dbReference type="EMBL" id="DWWV01000041">
    <property type="protein sequence ID" value="HJC09848.1"/>
    <property type="molecule type" value="Genomic_DNA"/>
</dbReference>
<feature type="transmembrane region" description="Helical" evidence="2">
    <location>
        <begin position="39"/>
        <end position="64"/>
    </location>
</feature>
<feature type="transmembrane region" description="Helical" evidence="2">
    <location>
        <begin position="114"/>
        <end position="133"/>
    </location>
</feature>
<keyword evidence="2" id="KW-0812">Transmembrane</keyword>
<evidence type="ECO:0000256" key="1">
    <source>
        <dbReference type="SAM" id="Coils"/>
    </source>
</evidence>
<sequence length="307" mass="36211">MDLKIAGISLYYIISWFFIYSFLGWVWESAYVSIKKKKLVNRGFINGPFCTIYGAGAVTIYLILRPLSENLFFLYLGGVIVATVLEYITGWIMEAVFHTRWWDYSDKKFNLHGYISLASSLLWGVFSILLFKLLQPFVSWITGLYPQSIGEVFLAVLSVLYGVDFGISAYTAFGLSKTFGKVEDMLEDLIFYLQNTRLYETREEIRDRLESIRASIKQGELSERLAVRKEEFMERFEAVIAENPFTEKNFYAGKRQELEQRLDDFSKKYIEIRKRQNVFKRRMVHAYPDLKNGFKRYREKHQDKRTR</sequence>
<evidence type="ECO:0000256" key="2">
    <source>
        <dbReference type="SAM" id="Phobius"/>
    </source>
</evidence>
<dbReference type="Pfam" id="PF06541">
    <property type="entry name" value="ABC_trans_CmpB"/>
    <property type="match status" value="1"/>
</dbReference>
<dbReference type="InterPro" id="IPR010540">
    <property type="entry name" value="CmpB_TMEM229"/>
</dbReference>
<keyword evidence="2" id="KW-0472">Membrane</keyword>
<feature type="transmembrane region" description="Helical" evidence="2">
    <location>
        <begin position="70"/>
        <end position="93"/>
    </location>
</feature>